<comment type="caution">
    <text evidence="5">The sequence shown here is derived from an EMBL/GenBank/DDBJ whole genome shotgun (WGS) entry which is preliminary data.</text>
</comment>
<name>A0AB33Z413_9GAMM</name>
<dbReference type="InterPro" id="IPR010123">
    <property type="entry name" value="PHA_synth_III_E"/>
</dbReference>
<protein>
    <recommendedName>
        <fullName evidence="2">Poly(3-hydroxyalkanoate) polymerase subunit PhaE</fullName>
    </recommendedName>
</protein>
<evidence type="ECO:0000256" key="3">
    <source>
        <dbReference type="ARBA" id="ARBA00022752"/>
    </source>
</evidence>
<evidence type="ECO:0000256" key="2">
    <source>
        <dbReference type="ARBA" id="ARBA00019066"/>
    </source>
</evidence>
<dbReference type="EMBL" id="ASHL01000002">
    <property type="protein sequence ID" value="EPD13661.1"/>
    <property type="molecule type" value="Genomic_DNA"/>
</dbReference>
<keyword evidence="3" id="KW-0583">PHB biosynthesis</keyword>
<sequence>MTTDTKSPYTQFFTLMNSKLPDEYKAVLQKFQEHGDFYQQLINNVNNNETDLSKFWDLPSTLGFNTASNPQTKWLQSFFSLNNFQSSTDTQLIQQFTQAICELPLQAQENLSSIQAALSKLNQLYAKLSQSAMKHFQALKDESPDASNEQLCIFWLTAGEKAFSEISQTDDYINAQKKLFESLNNLKNTQHAFSEQAAELFGLPTQQSLEDLQNGLHKLRMEFAEYKAQTDEVINELRQTIYQLK</sequence>
<dbReference type="Proteomes" id="UP000015462">
    <property type="component" value="Unassembled WGS sequence"/>
</dbReference>
<keyword evidence="4" id="KW-0175">Coiled coil</keyword>
<evidence type="ECO:0000313" key="6">
    <source>
        <dbReference type="Proteomes" id="UP000015462"/>
    </source>
</evidence>
<feature type="coiled-coil region" evidence="4">
    <location>
        <begin position="209"/>
        <end position="236"/>
    </location>
</feature>
<proteinExistence type="predicted"/>
<dbReference type="AlphaFoldDB" id="A0AB33Z413"/>
<dbReference type="GO" id="GO:0042619">
    <property type="term" value="P:poly-hydroxybutyrate biosynthetic process"/>
    <property type="evidence" value="ECO:0007669"/>
    <property type="project" value="UniProtKB-KW"/>
</dbReference>
<gene>
    <name evidence="5" type="ORF">L196_03971</name>
</gene>
<accession>A0AB33Z413</accession>
<evidence type="ECO:0000256" key="4">
    <source>
        <dbReference type="SAM" id="Coils"/>
    </source>
</evidence>
<reference evidence="5 6" key="1">
    <citation type="journal article" date="2013" name="Genome Announc.">
        <title>Genome Sequence of the Pyrene- and Fluoranthene-Degrading Bacterium Cycloclasticus sp. Strain PY97M.</title>
        <authorList>
            <person name="Cui Z."/>
            <person name="Xu G."/>
            <person name="Li Q."/>
            <person name="Gao W."/>
            <person name="Zheng L."/>
        </authorList>
    </citation>
    <scope>NUCLEOTIDE SEQUENCE [LARGE SCALE GENOMIC DNA]</scope>
    <source>
        <strain evidence="5 6">PY97M</strain>
    </source>
</reference>
<evidence type="ECO:0000313" key="5">
    <source>
        <dbReference type="EMBL" id="EPD13661.1"/>
    </source>
</evidence>
<dbReference type="Pfam" id="PF09712">
    <property type="entry name" value="PHA_synth_III_E"/>
    <property type="match status" value="1"/>
</dbReference>
<organism evidence="5 6">
    <name type="scientific">Cycloclasticus pugetii</name>
    <dbReference type="NCBI Taxonomy" id="34068"/>
    <lineage>
        <taxon>Bacteria</taxon>
        <taxon>Pseudomonadati</taxon>
        <taxon>Pseudomonadota</taxon>
        <taxon>Gammaproteobacteria</taxon>
        <taxon>Thiotrichales</taxon>
        <taxon>Piscirickettsiaceae</taxon>
        <taxon>Cycloclasticus</taxon>
    </lineage>
</organism>
<comment type="pathway">
    <text evidence="1">Biopolymer metabolism; poly-(R)-3-hydroxybutanoate biosynthesis.</text>
</comment>
<evidence type="ECO:0000256" key="1">
    <source>
        <dbReference type="ARBA" id="ARBA00004683"/>
    </source>
</evidence>
<keyword evidence="6" id="KW-1185">Reference proteome</keyword>
<dbReference type="RefSeq" id="WP_015006310.1">
    <property type="nucleotide sequence ID" value="NZ_FQZJ01000001.1"/>
</dbReference>